<evidence type="ECO:0000313" key="6">
    <source>
        <dbReference type="Proteomes" id="UP000578000"/>
    </source>
</evidence>
<dbReference type="AlphaFoldDB" id="A0A841QGC5"/>
<protein>
    <submittedName>
        <fullName evidence="5">Prophage tail gpP-like protein</fullName>
    </submittedName>
</protein>
<dbReference type="RefSeq" id="WP_166114962.1">
    <property type="nucleotide sequence ID" value="NZ_BAABDB010000036.1"/>
</dbReference>
<sequence length="463" mass="50036">MSTTETVTVHGGQRPMVVRIAGRELVEYTSAEVGRDLADIAGQFRIGYFPRYDLKLFGDSSPPPITKTALAEVFHITEHDPVEILIHGQTVLKGWVDDVQLRQEGGNFEAWITGRDVTGDLVDGTANPTGPGEYRMVTLAKLVQTICTPFGFTVAADVDMGTPFTLVALEPAETAMAAIERHSRQRGILVTSDGVGGVVLTKSGQTRAPDSLRNPGNVHAMEARLSSRGRFSDVYVKGSFNSHLRPANSPLKAGGTPLAAPLSSAGVQFSPDQAEAAATLRWGHAIDPDVRRFRPRVFLSATQSGGSVATQQAANPVDPNTGSLSPASGAYRGHARKPHRKAMKPRTDASPWTMQDQAEWRMRSTRAGAAMRVYSVIGLRAASGALWLPNQLVLVQDHFAGIDQDMLIGAVTWVAAQDGYRTRISVVDPDVYDLTGDMDTRHNGLRRTKRARSFDGTAKSRKS</sequence>
<dbReference type="Pfam" id="PF21929">
    <property type="entry name" value="GpP_4th"/>
    <property type="match status" value="1"/>
</dbReference>
<feature type="domain" description="Baseplate hub protein gp44-like N-terminal" evidence="2">
    <location>
        <begin position="17"/>
        <end position="116"/>
    </location>
</feature>
<dbReference type="InterPro" id="IPR053981">
    <property type="entry name" value="Gp44/GpP-like_2nd"/>
</dbReference>
<gene>
    <name evidence="5" type="ORF">HNR55_002064</name>
</gene>
<dbReference type="SUPFAM" id="SSF69279">
    <property type="entry name" value="Phage tail proteins"/>
    <property type="match status" value="3"/>
</dbReference>
<evidence type="ECO:0000259" key="4">
    <source>
        <dbReference type="Pfam" id="PF22255"/>
    </source>
</evidence>
<dbReference type="InterPro" id="IPR049354">
    <property type="entry name" value="GpP-like_N"/>
</dbReference>
<keyword evidence="6" id="KW-1185">Reference proteome</keyword>
<feature type="region of interest" description="Disordered" evidence="1">
    <location>
        <begin position="304"/>
        <end position="351"/>
    </location>
</feature>
<accession>A0A841QGC5</accession>
<dbReference type="InterPro" id="IPR053982">
    <property type="entry name" value="Gp44/GpP-like_C"/>
</dbReference>
<evidence type="ECO:0000256" key="1">
    <source>
        <dbReference type="SAM" id="MobiDB-lite"/>
    </source>
</evidence>
<dbReference type="Pfam" id="PF21683">
    <property type="entry name" value="GpP-like_1st"/>
    <property type="match status" value="1"/>
</dbReference>
<dbReference type="Proteomes" id="UP000578000">
    <property type="component" value="Unassembled WGS sequence"/>
</dbReference>
<feature type="domain" description="Baseplate hub protein gp44/GpP-like second" evidence="4">
    <location>
        <begin position="118"/>
        <end position="202"/>
    </location>
</feature>
<feature type="domain" description="Baseplate hub protein gp44/GpP-like C-terminal" evidence="3">
    <location>
        <begin position="353"/>
        <end position="434"/>
    </location>
</feature>
<comment type="caution">
    <text evidence="5">The sequence shown here is derived from an EMBL/GenBank/DDBJ whole genome shotgun (WGS) entry which is preliminary data.</text>
</comment>
<proteinExistence type="predicted"/>
<feature type="compositionally biased region" description="Polar residues" evidence="1">
    <location>
        <begin position="304"/>
        <end position="326"/>
    </location>
</feature>
<dbReference type="Pfam" id="PF22255">
    <property type="entry name" value="Gp44-like_2nd"/>
    <property type="match status" value="1"/>
</dbReference>
<organism evidence="5 6">
    <name type="scientific">Acetobacter lovaniensis</name>
    <dbReference type="NCBI Taxonomy" id="104100"/>
    <lineage>
        <taxon>Bacteria</taxon>
        <taxon>Pseudomonadati</taxon>
        <taxon>Pseudomonadota</taxon>
        <taxon>Alphaproteobacteria</taxon>
        <taxon>Acetobacterales</taxon>
        <taxon>Acetobacteraceae</taxon>
        <taxon>Acetobacter</taxon>
    </lineage>
</organism>
<feature type="region of interest" description="Disordered" evidence="1">
    <location>
        <begin position="443"/>
        <end position="463"/>
    </location>
</feature>
<evidence type="ECO:0000313" key="5">
    <source>
        <dbReference type="EMBL" id="MBB6457468.1"/>
    </source>
</evidence>
<dbReference type="Gene3D" id="2.30.300.10">
    <property type="entry name" value="Baseplate protein-like domain - beta roll fold"/>
    <property type="match status" value="1"/>
</dbReference>
<reference evidence="5 6" key="1">
    <citation type="submission" date="2020-08" db="EMBL/GenBank/DDBJ databases">
        <title>Genomic Encyclopedia of Type Strains, Phase IV (KMG-IV): sequencing the most valuable type-strain genomes for metagenomic binning, comparative biology and taxonomic classification.</title>
        <authorList>
            <person name="Goeker M."/>
        </authorList>
    </citation>
    <scope>NUCLEOTIDE SEQUENCE [LARGE SCALE GENOMIC DNA]</scope>
    <source>
        <strain evidence="5 6">DSM 4491</strain>
    </source>
</reference>
<feature type="compositionally biased region" description="Basic residues" evidence="1">
    <location>
        <begin position="333"/>
        <end position="344"/>
    </location>
</feature>
<evidence type="ECO:0000259" key="3">
    <source>
        <dbReference type="Pfam" id="PF21929"/>
    </source>
</evidence>
<name>A0A841QGC5_9PROT</name>
<evidence type="ECO:0000259" key="2">
    <source>
        <dbReference type="Pfam" id="PF21683"/>
    </source>
</evidence>
<dbReference type="EMBL" id="JACHIE010000008">
    <property type="protein sequence ID" value="MBB6457468.1"/>
    <property type="molecule type" value="Genomic_DNA"/>
</dbReference>
<dbReference type="Gene3D" id="3.55.50.10">
    <property type="entry name" value="Baseplate protein-like domains"/>
    <property type="match status" value="1"/>
</dbReference>